<dbReference type="OrthoDB" id="9786526at2"/>
<dbReference type="Proteomes" id="UP000268033">
    <property type="component" value="Unassembled WGS sequence"/>
</dbReference>
<dbReference type="Gene3D" id="1.10.10.10">
    <property type="entry name" value="Winged helix-like DNA-binding domain superfamily/Winged helix DNA-binding domain"/>
    <property type="match status" value="1"/>
</dbReference>
<evidence type="ECO:0000256" key="3">
    <source>
        <dbReference type="ARBA" id="ARBA00023125"/>
    </source>
</evidence>
<organism evidence="6 7">
    <name type="scientific">Gallaecimonas pentaromativorans</name>
    <dbReference type="NCBI Taxonomy" id="584787"/>
    <lineage>
        <taxon>Bacteria</taxon>
        <taxon>Pseudomonadati</taxon>
        <taxon>Pseudomonadota</taxon>
        <taxon>Gammaproteobacteria</taxon>
        <taxon>Enterobacterales</taxon>
        <taxon>Gallaecimonadaceae</taxon>
        <taxon>Gallaecimonas</taxon>
    </lineage>
</organism>
<dbReference type="FunFam" id="1.10.10.10:FF:000001">
    <property type="entry name" value="LysR family transcriptional regulator"/>
    <property type="match status" value="1"/>
</dbReference>
<dbReference type="STRING" id="584787.GCA_001247655_03502"/>
<feature type="domain" description="HTH lysR-type" evidence="5">
    <location>
        <begin position="9"/>
        <end position="66"/>
    </location>
</feature>
<keyword evidence="2" id="KW-0805">Transcription regulation</keyword>
<keyword evidence="4" id="KW-0804">Transcription</keyword>
<evidence type="ECO:0000256" key="4">
    <source>
        <dbReference type="ARBA" id="ARBA00023163"/>
    </source>
</evidence>
<dbReference type="SUPFAM" id="SSF46785">
    <property type="entry name" value="Winged helix' DNA-binding domain"/>
    <property type="match status" value="1"/>
</dbReference>
<dbReference type="RefSeq" id="WP_050658968.1">
    <property type="nucleotide sequence ID" value="NZ_LFWC01000006.1"/>
</dbReference>
<keyword evidence="3" id="KW-0238">DNA-binding</keyword>
<dbReference type="GO" id="GO:0006351">
    <property type="term" value="P:DNA-templated transcription"/>
    <property type="evidence" value="ECO:0007669"/>
    <property type="project" value="TreeGrafter"/>
</dbReference>
<dbReference type="InterPro" id="IPR058163">
    <property type="entry name" value="LysR-type_TF_proteobact-type"/>
</dbReference>
<name>A0A3N1P1K3_9GAMM</name>
<dbReference type="EMBL" id="RJUL01000011">
    <property type="protein sequence ID" value="ROQ21929.1"/>
    <property type="molecule type" value="Genomic_DNA"/>
</dbReference>
<dbReference type="Pfam" id="PF03466">
    <property type="entry name" value="LysR_substrate"/>
    <property type="match status" value="1"/>
</dbReference>
<sequence>MNTVRQQYPLPDDLRVFLVVVRKGSFVAAADELGQSPAYVSKRISLLEKTLGCRLLHRTTRVVALTEDGERLQRSALQVLDDMDSLLDQLNQNRLSPRGSLHICASFGFGRQHLAPALAALQSQYPELEVRLDVFDRHVDLVSEGFDLEIRVGDDLPERYISKQLLANQRLLVAAPAYLARYGTPQKLADLANHQCLVLKERNVSFGHWQLDSSSGRKDVKISGALSSNNGEIILQWALAGKGVALRSSWDLAPYLASGELVQLLPGYSQSANVWAVYPTRLSHSAKLRCAVEFLQQYFAG</sequence>
<evidence type="ECO:0000313" key="7">
    <source>
        <dbReference type="Proteomes" id="UP000268033"/>
    </source>
</evidence>
<accession>A0A3N1P1K3</accession>
<dbReference type="Gene3D" id="3.40.190.290">
    <property type="match status" value="1"/>
</dbReference>
<dbReference type="FunFam" id="3.40.190.290:FF:000001">
    <property type="entry name" value="Transcriptional regulator, LysR family"/>
    <property type="match status" value="1"/>
</dbReference>
<dbReference type="AlphaFoldDB" id="A0A3N1P1K3"/>
<dbReference type="PROSITE" id="PS50931">
    <property type="entry name" value="HTH_LYSR"/>
    <property type="match status" value="1"/>
</dbReference>
<dbReference type="InterPro" id="IPR005119">
    <property type="entry name" value="LysR_subst-bd"/>
</dbReference>
<protein>
    <submittedName>
        <fullName evidence="6">LysR family transcriptional regulator</fullName>
    </submittedName>
</protein>
<evidence type="ECO:0000256" key="1">
    <source>
        <dbReference type="ARBA" id="ARBA00009437"/>
    </source>
</evidence>
<comment type="similarity">
    <text evidence="1">Belongs to the LysR transcriptional regulatory family.</text>
</comment>
<dbReference type="InterPro" id="IPR036388">
    <property type="entry name" value="WH-like_DNA-bd_sf"/>
</dbReference>
<dbReference type="GO" id="GO:0043565">
    <property type="term" value="F:sequence-specific DNA binding"/>
    <property type="evidence" value="ECO:0007669"/>
    <property type="project" value="TreeGrafter"/>
</dbReference>
<dbReference type="GO" id="GO:0003700">
    <property type="term" value="F:DNA-binding transcription factor activity"/>
    <property type="evidence" value="ECO:0007669"/>
    <property type="project" value="InterPro"/>
</dbReference>
<dbReference type="PANTHER" id="PTHR30537:SF5">
    <property type="entry name" value="HTH-TYPE TRANSCRIPTIONAL ACTIVATOR TTDR-RELATED"/>
    <property type="match status" value="1"/>
</dbReference>
<evidence type="ECO:0000256" key="2">
    <source>
        <dbReference type="ARBA" id="ARBA00023015"/>
    </source>
</evidence>
<reference evidence="6 7" key="1">
    <citation type="submission" date="2018-11" db="EMBL/GenBank/DDBJ databases">
        <title>Genomic Encyclopedia of Type Strains, Phase IV (KMG-IV): sequencing the most valuable type-strain genomes for metagenomic binning, comparative biology and taxonomic classification.</title>
        <authorList>
            <person name="Goeker M."/>
        </authorList>
    </citation>
    <scope>NUCLEOTIDE SEQUENCE [LARGE SCALE GENOMIC DNA]</scope>
    <source>
        <strain evidence="6 7">DSM 21945</strain>
    </source>
</reference>
<evidence type="ECO:0000313" key="6">
    <source>
        <dbReference type="EMBL" id="ROQ21929.1"/>
    </source>
</evidence>
<comment type="caution">
    <text evidence="6">The sequence shown here is derived from an EMBL/GenBank/DDBJ whole genome shotgun (WGS) entry which is preliminary data.</text>
</comment>
<dbReference type="CDD" id="cd08479">
    <property type="entry name" value="PBP2_CrgA_like_9"/>
    <property type="match status" value="1"/>
</dbReference>
<gene>
    <name evidence="6" type="ORF">EDC28_11131</name>
</gene>
<keyword evidence="7" id="KW-1185">Reference proteome</keyword>
<proteinExistence type="inferred from homology"/>
<dbReference type="PANTHER" id="PTHR30537">
    <property type="entry name" value="HTH-TYPE TRANSCRIPTIONAL REGULATOR"/>
    <property type="match status" value="1"/>
</dbReference>
<evidence type="ECO:0000259" key="5">
    <source>
        <dbReference type="PROSITE" id="PS50931"/>
    </source>
</evidence>
<dbReference type="SUPFAM" id="SSF53850">
    <property type="entry name" value="Periplasmic binding protein-like II"/>
    <property type="match status" value="1"/>
</dbReference>
<dbReference type="InterPro" id="IPR036390">
    <property type="entry name" value="WH_DNA-bd_sf"/>
</dbReference>
<dbReference type="InterPro" id="IPR000847">
    <property type="entry name" value="LysR_HTH_N"/>
</dbReference>
<dbReference type="Pfam" id="PF00126">
    <property type="entry name" value="HTH_1"/>
    <property type="match status" value="1"/>
</dbReference>